<dbReference type="Pfam" id="PF24821">
    <property type="entry name" value="DUF7711"/>
    <property type="match status" value="1"/>
</dbReference>
<dbReference type="InterPro" id="IPR056128">
    <property type="entry name" value="DUF7711"/>
</dbReference>
<protein>
    <recommendedName>
        <fullName evidence="1">DUF7711 domain-containing protein</fullName>
    </recommendedName>
</protein>
<evidence type="ECO:0000259" key="1">
    <source>
        <dbReference type="Pfam" id="PF24821"/>
    </source>
</evidence>
<accession>A0A1X2CJQ8</accession>
<dbReference type="GeneID" id="93495324"/>
<sequence>MKRSTAIGHLVEMAEVASQWLELGDTRRWPLYEMWVTGELLSFAETLEAGAVVLVLDLPAQELPWLAMHPAGEAIGHQLRLGKRPFTWCYRPRAWPAWTYQHRRVLKFWAADSGLDSSAIEALQSRRLERLAIVEPSDGELTTQAQAELAASRAHLQSVLEAYWDRDWRRRHKGYDESPEDHLWRAATAVAEMLDAVGNPKQ</sequence>
<evidence type="ECO:0000313" key="3">
    <source>
        <dbReference type="Proteomes" id="UP000193087"/>
    </source>
</evidence>
<proteinExistence type="predicted"/>
<keyword evidence="3" id="KW-1185">Reference proteome</keyword>
<reference evidence="2 3" key="1">
    <citation type="submission" date="2016-01" db="EMBL/GenBank/DDBJ databases">
        <title>The new phylogeny of the genus Mycobacterium.</title>
        <authorList>
            <person name="Tarcisio F."/>
            <person name="Conor M."/>
            <person name="Antonella G."/>
            <person name="Elisabetta G."/>
            <person name="Giulia F.S."/>
            <person name="Sara T."/>
            <person name="Anna F."/>
            <person name="Clotilde B."/>
            <person name="Roberto B."/>
            <person name="Veronica D.S."/>
            <person name="Fabio R."/>
            <person name="Monica P."/>
            <person name="Olivier J."/>
            <person name="Enrico T."/>
            <person name="Nicola S."/>
        </authorList>
    </citation>
    <scope>NUCLEOTIDE SEQUENCE [LARGE SCALE GENOMIC DNA]</scope>
    <source>
        <strain evidence="2 3">DSM 45176</strain>
    </source>
</reference>
<name>A0A1X2CJQ8_9MYCO</name>
<dbReference type="AlphaFoldDB" id="A0A1X2CJQ8"/>
<feature type="domain" description="DUF7711" evidence="1">
    <location>
        <begin position="1"/>
        <end position="197"/>
    </location>
</feature>
<organism evidence="2 3">
    <name type="scientific">Mycobacterium riyadhense</name>
    <dbReference type="NCBI Taxonomy" id="486698"/>
    <lineage>
        <taxon>Bacteria</taxon>
        <taxon>Bacillati</taxon>
        <taxon>Actinomycetota</taxon>
        <taxon>Actinomycetes</taxon>
        <taxon>Mycobacteriales</taxon>
        <taxon>Mycobacteriaceae</taxon>
        <taxon>Mycobacterium</taxon>
    </lineage>
</organism>
<gene>
    <name evidence="2" type="ORF">AWC22_22835</name>
</gene>
<dbReference type="EMBL" id="LQPQ01000111">
    <property type="protein sequence ID" value="ORW75569.1"/>
    <property type="molecule type" value="Genomic_DNA"/>
</dbReference>
<dbReference type="OrthoDB" id="3529973at2"/>
<evidence type="ECO:0000313" key="2">
    <source>
        <dbReference type="EMBL" id="ORW75569.1"/>
    </source>
</evidence>
<dbReference type="Proteomes" id="UP000193087">
    <property type="component" value="Unassembled WGS sequence"/>
</dbReference>
<comment type="caution">
    <text evidence="2">The sequence shown here is derived from an EMBL/GenBank/DDBJ whole genome shotgun (WGS) entry which is preliminary data.</text>
</comment>
<dbReference type="RefSeq" id="WP_085251275.1">
    <property type="nucleotide sequence ID" value="NZ_CAJMWJ010000001.1"/>
</dbReference>